<proteinExistence type="predicted"/>
<organism evidence="2 3">
    <name type="scientific">Fervidobacterium gondwanense DSM 13020</name>
    <dbReference type="NCBI Taxonomy" id="1121883"/>
    <lineage>
        <taxon>Bacteria</taxon>
        <taxon>Thermotogati</taxon>
        <taxon>Thermotogota</taxon>
        <taxon>Thermotogae</taxon>
        <taxon>Thermotogales</taxon>
        <taxon>Fervidobacteriaceae</taxon>
        <taxon>Fervidobacterium</taxon>
    </lineage>
</organism>
<dbReference type="Proteomes" id="UP000184207">
    <property type="component" value="Unassembled WGS sequence"/>
</dbReference>
<name>A0A1M7SZN6_FERGO</name>
<dbReference type="STRING" id="1121883.SAMN02745226_01392"/>
<feature type="signal peptide" evidence="1">
    <location>
        <begin position="1"/>
        <end position="21"/>
    </location>
</feature>
<evidence type="ECO:0000313" key="3">
    <source>
        <dbReference type="Proteomes" id="UP000184207"/>
    </source>
</evidence>
<feature type="chain" id="PRO_5012093817" description="Outer membrane protein beta-barrel domain-containing protein" evidence="1">
    <location>
        <begin position="22"/>
        <end position="137"/>
    </location>
</feature>
<keyword evidence="1" id="KW-0732">Signal</keyword>
<dbReference type="EMBL" id="FRDJ01000007">
    <property type="protein sequence ID" value="SHN63884.1"/>
    <property type="molecule type" value="Genomic_DNA"/>
</dbReference>
<gene>
    <name evidence="2" type="ORF">SAMN02745226_01392</name>
</gene>
<evidence type="ECO:0008006" key="4">
    <source>
        <dbReference type="Google" id="ProtNLM"/>
    </source>
</evidence>
<reference evidence="3" key="1">
    <citation type="submission" date="2016-12" db="EMBL/GenBank/DDBJ databases">
        <authorList>
            <person name="Varghese N."/>
            <person name="Submissions S."/>
        </authorList>
    </citation>
    <scope>NUCLEOTIDE SEQUENCE [LARGE SCALE GENOMIC DNA]</scope>
    <source>
        <strain evidence="3">DSM 13020</strain>
    </source>
</reference>
<accession>A0A1M7SZN6</accession>
<dbReference type="RefSeq" id="WP_072759796.1">
    <property type="nucleotide sequence ID" value="NZ_FRDJ01000007.1"/>
</dbReference>
<dbReference type="AlphaFoldDB" id="A0A1M7SZN6"/>
<evidence type="ECO:0000256" key="1">
    <source>
        <dbReference type="SAM" id="SignalP"/>
    </source>
</evidence>
<dbReference type="OrthoDB" id="46762at2"/>
<keyword evidence="3" id="KW-1185">Reference proteome</keyword>
<sequence length="137" mass="15517">MKIARSIVSAFCLLFFSFTFAATTPSPAGRLYVFFNTENFIGVEVRTDVNPYSHIFSNVGLNYISAGFRLSSSQTRGLYIAPMIYYPYNNELNFAFVAGYELRVENLKNLYFSFEGGAKKLNNKPEAFVNFGANFLF</sequence>
<evidence type="ECO:0000313" key="2">
    <source>
        <dbReference type="EMBL" id="SHN63884.1"/>
    </source>
</evidence>
<protein>
    <recommendedName>
        <fullName evidence="4">Outer membrane protein beta-barrel domain-containing protein</fullName>
    </recommendedName>
</protein>